<keyword evidence="8" id="KW-0862">Zinc</keyword>
<evidence type="ECO:0000259" key="15">
    <source>
        <dbReference type="PROSITE" id="PS50102"/>
    </source>
</evidence>
<sequence>MEHLGTESEVGIIMNIQSEDETKHQFVINTLTDSHDSIRERKEGEIVYDERRKKWYRVKKTMYPTHVTVGPHNLGDPDDTFLRKYESNVLIPDILAKRIEKNECRETQKFWDDHVNGFKHKQMVDKKRELEILANRSVHLNNFKEEIKEELLLQIFDQFGEVDRVLIDKSGKNAYAIIEFKEEEAAKNLLGAMQQIKIGKSMVRIRPRRVDFNNSTIKQKSISITNLENVLKFLEDCPFEFSAQLDGLIEKFALSKDLIDERLTFASKLQNHFQRYFSSPLSIRLFGSSSTGLGFIDSDLDLNFILDNVEINKNGCSSPSTSTNSNDMEIDIGEFSPEELLKSPLNAKTFLNLTKTNQIRILNTLINSLRKESSIIISHVPVKDARTPILFLTICLNRVKIPCEISVQNLFGESKANLIGDLVKAETSGILFRLLFFLKLWASSNELFSSDNDSDGPKSCWNSYTLSLCTIGFLQKINRIPPIFKFLNPNSRKINGWAIEYSIPKFTIEKEEFPLLLKDLFTFLFLNLKSDLVVLLQEGEIIKVNEFKKEFFDKSPEIEKRWRFSLVNIQDPLELSHNVAANVGKASLSKMRWKLTENASSLPSIFDYLAQDSLRAQLKPGILAGIKGLFSNKFPTTAIFRLLEKHFDLIFLLFQSTIEFHYLQRFSSSFSENFYGMKRVPINNNSNNYFPLLSFGQKIRSLITLVILPFIAERVTKIYEHLKINKLPVNQQSLCRAGKCPICGQIRNEEAVLKFVGEFIAQLLYSSEADANIEGGETKKQQQQTFIENILGDLVELFSGPIMRNKFTRFFSSLPFYFFPVRAPNWCLINVGYIAGIKCRFYIPKGEFKRNNALIVFIHGGGWCMGRPRFYDGALLLLIKQLGLTIISIDYSLSPEVKFPVALLECEQCQILIYPVIHMLDFQSPSYQLYYRIYPRTGLLNPKMLARWYLFYLGIEPTQKNINLMIKNQHLSPKLLNEAKLSSILDPEKLPKEFLLEEKENEFLKFNRKNPSIIKWKTTKNGFNGIKEAKIEKENTEREKLSNQIEEYLRNPDICPILANNLKDHCPTMILTAGIDVLRDEGIQYAKRLNEDEVKVELKHYEDAYHGIFNMYCSKKREEIINDISNYLKNNLINN</sequence>
<dbReference type="Gene3D" id="3.30.70.330">
    <property type="match status" value="1"/>
</dbReference>
<evidence type="ECO:0000256" key="7">
    <source>
        <dbReference type="ARBA" id="ARBA00022771"/>
    </source>
</evidence>
<protein>
    <submittedName>
        <fullName evidence="17">RRM domain-containing protein</fullName>
    </submittedName>
</protein>
<accession>A0A915LPD9</accession>
<dbReference type="Gene3D" id="1.10.1410.10">
    <property type="match status" value="1"/>
</dbReference>
<dbReference type="GO" id="GO:0016787">
    <property type="term" value="F:hydrolase activity"/>
    <property type="evidence" value="ECO:0007669"/>
    <property type="project" value="InterPro"/>
</dbReference>
<dbReference type="InterPro" id="IPR012677">
    <property type="entry name" value="Nucleotide-bd_a/b_plait_sf"/>
</dbReference>
<keyword evidence="13" id="KW-0694">RNA-binding</keyword>
<keyword evidence="4" id="KW-0813">Transport</keyword>
<keyword evidence="12" id="KW-0576">Peroxisome</keyword>
<evidence type="ECO:0000256" key="6">
    <source>
        <dbReference type="ARBA" id="ARBA00022723"/>
    </source>
</evidence>
<keyword evidence="11" id="KW-0472">Membrane</keyword>
<evidence type="ECO:0000256" key="3">
    <source>
        <dbReference type="ARBA" id="ARBA00008704"/>
    </source>
</evidence>
<keyword evidence="10" id="KW-1133">Transmembrane helix</keyword>
<evidence type="ECO:0000313" key="17">
    <source>
        <dbReference type="WBParaSite" id="scaffold13796_cov275.g17100"/>
    </source>
</evidence>
<evidence type="ECO:0000256" key="14">
    <source>
        <dbReference type="SAM" id="Coils"/>
    </source>
</evidence>
<feature type="domain" description="RRM" evidence="15">
    <location>
        <begin position="136"/>
        <end position="215"/>
    </location>
</feature>
<organism evidence="16 17">
    <name type="scientific">Meloidogyne javanica</name>
    <name type="common">Root-knot nematode worm</name>
    <dbReference type="NCBI Taxonomy" id="6303"/>
    <lineage>
        <taxon>Eukaryota</taxon>
        <taxon>Metazoa</taxon>
        <taxon>Ecdysozoa</taxon>
        <taxon>Nematoda</taxon>
        <taxon>Chromadorea</taxon>
        <taxon>Rhabditida</taxon>
        <taxon>Tylenchina</taxon>
        <taxon>Tylenchomorpha</taxon>
        <taxon>Tylenchoidea</taxon>
        <taxon>Meloidogynidae</taxon>
        <taxon>Meloidogyninae</taxon>
        <taxon>Meloidogyne</taxon>
        <taxon>Meloidogyne incognita group</taxon>
    </lineage>
</organism>
<dbReference type="SUPFAM" id="SSF81631">
    <property type="entry name" value="PAP/OAS1 substrate-binding domain"/>
    <property type="match status" value="1"/>
</dbReference>
<keyword evidence="9" id="KW-0653">Protein transport</keyword>
<dbReference type="InterPro" id="IPR029058">
    <property type="entry name" value="AB_hydrolase_fold"/>
</dbReference>
<dbReference type="PANTHER" id="PTHR12271:SF127">
    <property type="entry name" value="SPECKLE TARGETED PIP5K1A-REGULATED POLY(A) POLYMERASE"/>
    <property type="match status" value="1"/>
</dbReference>
<dbReference type="SUPFAM" id="SSF53474">
    <property type="entry name" value="alpha/beta-Hydrolases"/>
    <property type="match status" value="1"/>
</dbReference>
<comment type="pathway">
    <text evidence="2">Protein modification; protein ubiquitination.</text>
</comment>
<evidence type="ECO:0000256" key="5">
    <source>
        <dbReference type="ARBA" id="ARBA00022692"/>
    </source>
</evidence>
<dbReference type="PROSITE" id="PS50102">
    <property type="entry name" value="RRM"/>
    <property type="match status" value="1"/>
</dbReference>
<evidence type="ECO:0000256" key="10">
    <source>
        <dbReference type="ARBA" id="ARBA00022989"/>
    </source>
</evidence>
<evidence type="ECO:0000256" key="12">
    <source>
        <dbReference type="ARBA" id="ARBA00023140"/>
    </source>
</evidence>
<dbReference type="InterPro" id="IPR000504">
    <property type="entry name" value="RRM_dom"/>
</dbReference>
<dbReference type="Pfam" id="PF00076">
    <property type="entry name" value="RRM_1"/>
    <property type="match status" value="1"/>
</dbReference>
<evidence type="ECO:0000313" key="16">
    <source>
        <dbReference type="Proteomes" id="UP000887561"/>
    </source>
</evidence>
<reference evidence="17" key="1">
    <citation type="submission" date="2022-11" db="UniProtKB">
        <authorList>
            <consortium name="WormBaseParasite"/>
        </authorList>
    </citation>
    <scope>IDENTIFICATION</scope>
</reference>
<evidence type="ECO:0000256" key="1">
    <source>
        <dbReference type="ARBA" id="ARBA00004585"/>
    </source>
</evidence>
<keyword evidence="5" id="KW-0812">Transmembrane</keyword>
<evidence type="ECO:0000256" key="2">
    <source>
        <dbReference type="ARBA" id="ARBA00004906"/>
    </source>
</evidence>
<comment type="similarity">
    <text evidence="3">Belongs to the pex2/pex10/pex12 family.</text>
</comment>
<dbReference type="Proteomes" id="UP000887561">
    <property type="component" value="Unplaced"/>
</dbReference>
<dbReference type="SMART" id="SM00360">
    <property type="entry name" value="RRM"/>
    <property type="match status" value="1"/>
</dbReference>
<keyword evidence="7" id="KW-0863">Zinc-finger</keyword>
<dbReference type="Gene3D" id="3.40.50.1820">
    <property type="entry name" value="alpha/beta hydrolase"/>
    <property type="match status" value="2"/>
</dbReference>
<dbReference type="GO" id="GO:0008270">
    <property type="term" value="F:zinc ion binding"/>
    <property type="evidence" value="ECO:0007669"/>
    <property type="project" value="UniProtKB-KW"/>
</dbReference>
<evidence type="ECO:0000256" key="13">
    <source>
        <dbReference type="PROSITE-ProRule" id="PRU00176"/>
    </source>
</evidence>
<dbReference type="InterPro" id="IPR013094">
    <property type="entry name" value="AB_hydrolase_3"/>
</dbReference>
<dbReference type="InterPro" id="IPR054708">
    <property type="entry name" value="MTPAP-like_central"/>
</dbReference>
<name>A0A915LPD9_MELJA</name>
<evidence type="ECO:0000256" key="4">
    <source>
        <dbReference type="ARBA" id="ARBA00022448"/>
    </source>
</evidence>
<dbReference type="Gene3D" id="3.30.460.10">
    <property type="entry name" value="Beta Polymerase, domain 2"/>
    <property type="match status" value="1"/>
</dbReference>
<dbReference type="GO" id="GO:0005778">
    <property type="term" value="C:peroxisomal membrane"/>
    <property type="evidence" value="ECO:0007669"/>
    <property type="project" value="UniProtKB-SubCell"/>
</dbReference>
<keyword evidence="14" id="KW-0175">Coiled coil</keyword>
<dbReference type="AlphaFoldDB" id="A0A915LPD9"/>
<dbReference type="PANTHER" id="PTHR12271">
    <property type="entry name" value="POLY A POLYMERASE CID PAP -RELATED"/>
    <property type="match status" value="1"/>
</dbReference>
<dbReference type="GO" id="GO:0003723">
    <property type="term" value="F:RNA binding"/>
    <property type="evidence" value="ECO:0007669"/>
    <property type="project" value="UniProtKB-UniRule"/>
</dbReference>
<comment type="subcellular location">
    <subcellularLocation>
        <location evidence="1">Peroxisome membrane</location>
        <topology evidence="1">Multi-pass membrane protein</topology>
    </subcellularLocation>
</comment>
<dbReference type="SUPFAM" id="SSF81301">
    <property type="entry name" value="Nucleotidyltransferase"/>
    <property type="match status" value="1"/>
</dbReference>
<keyword evidence="16" id="KW-1185">Reference proteome</keyword>
<dbReference type="GO" id="GO:0031123">
    <property type="term" value="P:RNA 3'-end processing"/>
    <property type="evidence" value="ECO:0007669"/>
    <property type="project" value="TreeGrafter"/>
</dbReference>
<keyword evidence="6" id="KW-0479">Metal-binding</keyword>
<proteinExistence type="inferred from homology"/>
<evidence type="ECO:0000256" key="9">
    <source>
        <dbReference type="ARBA" id="ARBA00022927"/>
    </source>
</evidence>
<dbReference type="Pfam" id="PF22600">
    <property type="entry name" value="MTPAP-like_central"/>
    <property type="match status" value="1"/>
</dbReference>
<evidence type="ECO:0000256" key="8">
    <source>
        <dbReference type="ARBA" id="ARBA00022833"/>
    </source>
</evidence>
<evidence type="ECO:0000256" key="11">
    <source>
        <dbReference type="ARBA" id="ARBA00023136"/>
    </source>
</evidence>
<dbReference type="Pfam" id="PF04757">
    <property type="entry name" value="Pex2_Pex12"/>
    <property type="match status" value="1"/>
</dbReference>
<dbReference type="GO" id="GO:0015031">
    <property type="term" value="P:protein transport"/>
    <property type="evidence" value="ECO:0007669"/>
    <property type="project" value="UniProtKB-KW"/>
</dbReference>
<dbReference type="GO" id="GO:1990817">
    <property type="term" value="F:poly(A) RNA polymerase activity"/>
    <property type="evidence" value="ECO:0007669"/>
    <property type="project" value="TreeGrafter"/>
</dbReference>
<feature type="coiled-coil region" evidence="14">
    <location>
        <begin position="1024"/>
        <end position="1051"/>
    </location>
</feature>
<dbReference type="WBParaSite" id="scaffold13796_cov275.g17100">
    <property type="protein sequence ID" value="scaffold13796_cov275.g17100"/>
    <property type="gene ID" value="scaffold13796_cov275.g17100"/>
</dbReference>
<dbReference type="Pfam" id="PF07859">
    <property type="entry name" value="Abhydrolase_3"/>
    <property type="match status" value="2"/>
</dbReference>
<dbReference type="InterPro" id="IPR006845">
    <property type="entry name" value="Pex_N"/>
</dbReference>
<dbReference type="SUPFAM" id="SSF54928">
    <property type="entry name" value="RNA-binding domain, RBD"/>
    <property type="match status" value="1"/>
</dbReference>
<dbReference type="InterPro" id="IPR035979">
    <property type="entry name" value="RBD_domain_sf"/>
</dbReference>
<dbReference type="InterPro" id="IPR043519">
    <property type="entry name" value="NT_sf"/>
</dbReference>